<dbReference type="PROSITE" id="PS50110">
    <property type="entry name" value="RESPONSE_REGULATORY"/>
    <property type="match status" value="1"/>
</dbReference>
<keyword evidence="5" id="KW-0805">Transcription regulation</keyword>
<reference evidence="12 13" key="1">
    <citation type="submission" date="2015-07" db="EMBL/GenBank/DDBJ databases">
        <title>Whole genome sequence of Thermanaerothrix daxensis DSM 23592.</title>
        <authorList>
            <person name="Hemp J."/>
            <person name="Ward L.M."/>
            <person name="Pace L.A."/>
            <person name="Fischer W.W."/>
        </authorList>
    </citation>
    <scope>NUCLEOTIDE SEQUENCE [LARGE SCALE GENOMIC DNA]</scope>
    <source>
        <strain evidence="12 13">GNS-1</strain>
    </source>
</reference>
<evidence type="ECO:0000256" key="1">
    <source>
        <dbReference type="ARBA" id="ARBA00004496"/>
    </source>
</evidence>
<dbReference type="InterPro" id="IPR036388">
    <property type="entry name" value="WH-like_DNA-bd_sf"/>
</dbReference>
<dbReference type="GO" id="GO:0000156">
    <property type="term" value="F:phosphorelay response regulator activity"/>
    <property type="evidence" value="ECO:0007669"/>
    <property type="project" value="TreeGrafter"/>
</dbReference>
<dbReference type="SMART" id="SM00862">
    <property type="entry name" value="Trans_reg_C"/>
    <property type="match status" value="1"/>
</dbReference>
<dbReference type="PATRIC" id="fig|869279.4.peg.2424"/>
<dbReference type="CDD" id="cd00383">
    <property type="entry name" value="trans_reg_C"/>
    <property type="match status" value="1"/>
</dbReference>
<dbReference type="GO" id="GO:0005829">
    <property type="term" value="C:cytosol"/>
    <property type="evidence" value="ECO:0007669"/>
    <property type="project" value="TreeGrafter"/>
</dbReference>
<dbReference type="InterPro" id="IPR011006">
    <property type="entry name" value="CheY-like_superfamily"/>
</dbReference>
<evidence type="ECO:0000256" key="9">
    <source>
        <dbReference type="PROSITE-ProRule" id="PRU01091"/>
    </source>
</evidence>
<organism evidence="12 13">
    <name type="scientific">Thermanaerothrix daxensis</name>
    <dbReference type="NCBI Taxonomy" id="869279"/>
    <lineage>
        <taxon>Bacteria</taxon>
        <taxon>Bacillati</taxon>
        <taxon>Chloroflexota</taxon>
        <taxon>Anaerolineae</taxon>
        <taxon>Anaerolineales</taxon>
        <taxon>Anaerolineaceae</taxon>
        <taxon>Thermanaerothrix</taxon>
    </lineage>
</organism>
<evidence type="ECO:0000313" key="12">
    <source>
        <dbReference type="EMBL" id="KPL83261.1"/>
    </source>
</evidence>
<dbReference type="GO" id="GO:0042802">
    <property type="term" value="F:identical protein binding"/>
    <property type="evidence" value="ECO:0007669"/>
    <property type="project" value="UniProtKB-ARBA"/>
</dbReference>
<evidence type="ECO:0000256" key="6">
    <source>
        <dbReference type="ARBA" id="ARBA00023125"/>
    </source>
</evidence>
<feature type="domain" description="OmpR/PhoB-type" evidence="11">
    <location>
        <begin position="134"/>
        <end position="234"/>
    </location>
</feature>
<name>A0A0P6Y2H0_9CHLR</name>
<dbReference type="InterPro" id="IPR039420">
    <property type="entry name" value="WalR-like"/>
</dbReference>
<gene>
    <name evidence="12" type="ORF">SE15_08470</name>
</gene>
<protein>
    <submittedName>
        <fullName evidence="12">Fis family transcriptional regulator</fullName>
    </submittedName>
</protein>
<dbReference type="PROSITE" id="PS51755">
    <property type="entry name" value="OMPR_PHOB"/>
    <property type="match status" value="1"/>
</dbReference>
<evidence type="ECO:0000256" key="7">
    <source>
        <dbReference type="ARBA" id="ARBA00023163"/>
    </source>
</evidence>
<dbReference type="OrthoDB" id="9790454at2"/>
<comment type="subcellular location">
    <subcellularLocation>
        <location evidence="1">Cytoplasm</location>
    </subcellularLocation>
</comment>
<dbReference type="GO" id="GO:0000987">
    <property type="term" value="F:cis-regulatory region sequence-specific DNA binding"/>
    <property type="evidence" value="ECO:0007669"/>
    <property type="project" value="UniProtKB-ARBA"/>
</dbReference>
<dbReference type="Proteomes" id="UP000050544">
    <property type="component" value="Unassembled WGS sequence"/>
</dbReference>
<dbReference type="Gene3D" id="3.40.50.2300">
    <property type="match status" value="1"/>
</dbReference>
<dbReference type="Gene3D" id="1.10.10.10">
    <property type="entry name" value="Winged helix-like DNA-binding domain superfamily/Winged helix DNA-binding domain"/>
    <property type="match status" value="1"/>
</dbReference>
<dbReference type="SUPFAM" id="SSF52172">
    <property type="entry name" value="CheY-like"/>
    <property type="match status" value="1"/>
</dbReference>
<evidence type="ECO:0000259" key="11">
    <source>
        <dbReference type="PROSITE" id="PS51755"/>
    </source>
</evidence>
<dbReference type="STRING" id="869279.SE15_08470"/>
<keyword evidence="6 9" id="KW-0238">DNA-binding</keyword>
<evidence type="ECO:0000256" key="2">
    <source>
        <dbReference type="ARBA" id="ARBA00022490"/>
    </source>
</evidence>
<comment type="caution">
    <text evidence="12">The sequence shown here is derived from an EMBL/GenBank/DDBJ whole genome shotgun (WGS) entry which is preliminary data.</text>
</comment>
<accession>A0A0P6Y2H0</accession>
<keyword evidence="13" id="KW-1185">Reference proteome</keyword>
<evidence type="ECO:0000259" key="10">
    <source>
        <dbReference type="PROSITE" id="PS50110"/>
    </source>
</evidence>
<proteinExistence type="predicted"/>
<evidence type="ECO:0000313" key="13">
    <source>
        <dbReference type="Proteomes" id="UP000050544"/>
    </source>
</evidence>
<dbReference type="RefSeq" id="WP_054521675.1">
    <property type="nucleotide sequence ID" value="NZ_LGKO01000004.1"/>
</dbReference>
<dbReference type="PANTHER" id="PTHR48111:SF50">
    <property type="entry name" value="KDP OPERON TRANSCRIPTIONAL REGULATORY PROTEIN KDPE"/>
    <property type="match status" value="1"/>
</dbReference>
<dbReference type="PANTHER" id="PTHR48111">
    <property type="entry name" value="REGULATOR OF RPOS"/>
    <property type="match status" value="1"/>
</dbReference>
<dbReference type="Pfam" id="PF00072">
    <property type="entry name" value="Response_reg"/>
    <property type="match status" value="1"/>
</dbReference>
<feature type="modified residue" description="4-aspartylphosphate" evidence="8">
    <location>
        <position position="59"/>
    </location>
</feature>
<dbReference type="AlphaFoldDB" id="A0A0P6Y2H0"/>
<dbReference type="FunFam" id="3.40.50.2300:FF:000021">
    <property type="entry name" value="Two-component system response regulator KdpE"/>
    <property type="match status" value="1"/>
</dbReference>
<dbReference type="GO" id="GO:0032993">
    <property type="term" value="C:protein-DNA complex"/>
    <property type="evidence" value="ECO:0007669"/>
    <property type="project" value="TreeGrafter"/>
</dbReference>
<dbReference type="GO" id="GO:0045893">
    <property type="term" value="P:positive regulation of DNA-templated transcription"/>
    <property type="evidence" value="ECO:0007669"/>
    <property type="project" value="UniProtKB-ARBA"/>
</dbReference>
<dbReference type="InterPro" id="IPR001867">
    <property type="entry name" value="OmpR/PhoB-type_DNA-bd"/>
</dbReference>
<keyword evidence="4" id="KW-0902">Two-component regulatory system</keyword>
<keyword evidence="7" id="KW-0804">Transcription</keyword>
<evidence type="ECO:0000256" key="8">
    <source>
        <dbReference type="PROSITE-ProRule" id="PRU00169"/>
    </source>
</evidence>
<dbReference type="Pfam" id="PF00486">
    <property type="entry name" value="Trans_reg_C"/>
    <property type="match status" value="1"/>
</dbReference>
<feature type="domain" description="Response regulatory" evidence="10">
    <location>
        <begin position="10"/>
        <end position="123"/>
    </location>
</feature>
<sequence>MSDMSLRDRLILVVDDEEKMARFIRLNLEHDGFRVVEAHRGEEAIRVLRDALPDLVILDVMLPDMDGFEVLQLIREISQVPVIMVTAKGEEEDRIRGLELGADDYVTKPFSPRELVSRVRAVLRRTEMASPISKEVVEVDDRLRIDFGRREVWVEGKLVKLRPTEYRLLYHLVQNAGWVLTYDQILSKVWGYEYRDEPHYVRLYINYLRQKIEKDPSNPKYILTERGVGYRFVDFRRQKPGEQSRESTKN</sequence>
<evidence type="ECO:0000256" key="3">
    <source>
        <dbReference type="ARBA" id="ARBA00022553"/>
    </source>
</evidence>
<keyword evidence="3 8" id="KW-0597">Phosphoprotein</keyword>
<dbReference type="EMBL" id="LGKO01000004">
    <property type="protein sequence ID" value="KPL83261.1"/>
    <property type="molecule type" value="Genomic_DNA"/>
</dbReference>
<evidence type="ECO:0000256" key="4">
    <source>
        <dbReference type="ARBA" id="ARBA00023012"/>
    </source>
</evidence>
<dbReference type="InterPro" id="IPR001789">
    <property type="entry name" value="Sig_transdc_resp-reg_receiver"/>
</dbReference>
<evidence type="ECO:0000256" key="5">
    <source>
        <dbReference type="ARBA" id="ARBA00023015"/>
    </source>
</evidence>
<dbReference type="SMART" id="SM00448">
    <property type="entry name" value="REC"/>
    <property type="match status" value="1"/>
</dbReference>
<dbReference type="Gene3D" id="6.10.250.690">
    <property type="match status" value="1"/>
</dbReference>
<keyword evidence="2" id="KW-0963">Cytoplasm</keyword>
<feature type="DNA-binding region" description="OmpR/PhoB-type" evidence="9">
    <location>
        <begin position="134"/>
        <end position="234"/>
    </location>
</feature>